<keyword evidence="9 12" id="KW-0949">S-adenosyl-L-methionine</keyword>
<dbReference type="InterPro" id="IPR006700">
    <property type="entry name" value="RsmE"/>
</dbReference>
<evidence type="ECO:0000256" key="2">
    <source>
        <dbReference type="ARBA" id="ARBA00005528"/>
    </source>
</evidence>
<comment type="subcellular location">
    <subcellularLocation>
        <location evidence="1 12">Cytoplasm</location>
    </subcellularLocation>
</comment>
<evidence type="ECO:0000256" key="4">
    <source>
        <dbReference type="ARBA" id="ARBA00013673"/>
    </source>
</evidence>
<dbReference type="InterPro" id="IPR046886">
    <property type="entry name" value="RsmE_MTase_dom"/>
</dbReference>
<dbReference type="SUPFAM" id="SSF88697">
    <property type="entry name" value="PUA domain-like"/>
    <property type="match status" value="1"/>
</dbReference>
<evidence type="ECO:0000256" key="1">
    <source>
        <dbReference type="ARBA" id="ARBA00004496"/>
    </source>
</evidence>
<dbReference type="AlphaFoldDB" id="A0A094ZIW3"/>
<dbReference type="Proteomes" id="UP000029448">
    <property type="component" value="Unassembled WGS sequence"/>
</dbReference>
<organism evidence="15 16">
    <name type="scientific">Acetobacter tropicalis</name>
    <dbReference type="NCBI Taxonomy" id="104102"/>
    <lineage>
        <taxon>Bacteria</taxon>
        <taxon>Pseudomonadati</taxon>
        <taxon>Pseudomonadota</taxon>
        <taxon>Alphaproteobacteria</taxon>
        <taxon>Acetobacterales</taxon>
        <taxon>Acetobacteraceae</taxon>
        <taxon>Acetobacter</taxon>
    </lineage>
</organism>
<dbReference type="NCBIfam" id="NF008694">
    <property type="entry name" value="PRK11713.3-2"/>
    <property type="match status" value="1"/>
</dbReference>
<feature type="domain" description="Ribosomal RNA small subunit methyltransferase E methyltransferase" evidence="13">
    <location>
        <begin position="100"/>
        <end position="257"/>
    </location>
</feature>
<gene>
    <name evidence="15" type="ORF">AtDm6_2412</name>
</gene>
<dbReference type="NCBIfam" id="NF008696">
    <property type="entry name" value="PRK11713.3-5"/>
    <property type="match status" value="1"/>
</dbReference>
<keyword evidence="6 12" id="KW-0698">rRNA processing</keyword>
<dbReference type="Gene3D" id="3.40.1280.10">
    <property type="match status" value="1"/>
</dbReference>
<evidence type="ECO:0000256" key="7">
    <source>
        <dbReference type="ARBA" id="ARBA00022603"/>
    </source>
</evidence>
<dbReference type="PANTHER" id="PTHR30027">
    <property type="entry name" value="RIBOSOMAL RNA SMALL SUBUNIT METHYLTRANSFERASE E"/>
    <property type="match status" value="1"/>
</dbReference>
<evidence type="ECO:0000259" key="13">
    <source>
        <dbReference type="Pfam" id="PF04452"/>
    </source>
</evidence>
<comment type="similarity">
    <text evidence="2 12">Belongs to the RNA methyltransferase RsmE family.</text>
</comment>
<evidence type="ECO:0000256" key="9">
    <source>
        <dbReference type="ARBA" id="ARBA00022691"/>
    </source>
</evidence>
<dbReference type="PIRSF" id="PIRSF015601">
    <property type="entry name" value="MTase_slr0722"/>
    <property type="match status" value="1"/>
</dbReference>
<feature type="domain" description="Ribosomal RNA small subunit methyltransferase E PUA-like" evidence="14">
    <location>
        <begin position="44"/>
        <end position="84"/>
    </location>
</feature>
<evidence type="ECO:0000256" key="3">
    <source>
        <dbReference type="ARBA" id="ARBA00012328"/>
    </source>
</evidence>
<dbReference type="GO" id="GO:0005737">
    <property type="term" value="C:cytoplasm"/>
    <property type="evidence" value="ECO:0007669"/>
    <property type="project" value="UniProtKB-SubCell"/>
</dbReference>
<keyword evidence="5 12" id="KW-0963">Cytoplasm</keyword>
<reference evidence="15 16" key="1">
    <citation type="submission" date="2014-06" db="EMBL/GenBank/DDBJ databases">
        <title>Functional and comparative genomic analyses of the Drosophila gut microbiota identify candidate symbiosis factors.</title>
        <authorList>
            <person name="Newell P.D."/>
            <person name="Chaston J.M."/>
            <person name="Douglas A.E."/>
        </authorList>
    </citation>
    <scope>NUCLEOTIDE SEQUENCE [LARGE SCALE GENOMIC DNA]</scope>
    <source>
        <strain evidence="15 16">DmCS_006</strain>
    </source>
</reference>
<dbReference type="InterPro" id="IPR029026">
    <property type="entry name" value="tRNA_m1G_MTases_N"/>
</dbReference>
<dbReference type="InterPro" id="IPR046887">
    <property type="entry name" value="RsmE_PUA-like"/>
</dbReference>
<dbReference type="PANTHER" id="PTHR30027:SF3">
    <property type="entry name" value="16S RRNA (URACIL(1498)-N(3))-METHYLTRANSFERASE"/>
    <property type="match status" value="1"/>
</dbReference>
<keyword evidence="16" id="KW-1185">Reference proteome</keyword>
<dbReference type="InterPro" id="IPR015947">
    <property type="entry name" value="PUA-like_sf"/>
</dbReference>
<dbReference type="InterPro" id="IPR029028">
    <property type="entry name" value="Alpha/beta_knot_MTases"/>
</dbReference>
<proteinExistence type="inferred from homology"/>
<keyword evidence="7 12" id="KW-0489">Methyltransferase</keyword>
<comment type="catalytic activity">
    <reaction evidence="11 12">
        <text>uridine(1498) in 16S rRNA + S-adenosyl-L-methionine = N(3)-methyluridine(1498) in 16S rRNA + S-adenosyl-L-homocysteine + H(+)</text>
        <dbReference type="Rhea" id="RHEA:42920"/>
        <dbReference type="Rhea" id="RHEA-COMP:10283"/>
        <dbReference type="Rhea" id="RHEA-COMP:10284"/>
        <dbReference type="ChEBI" id="CHEBI:15378"/>
        <dbReference type="ChEBI" id="CHEBI:57856"/>
        <dbReference type="ChEBI" id="CHEBI:59789"/>
        <dbReference type="ChEBI" id="CHEBI:65315"/>
        <dbReference type="ChEBI" id="CHEBI:74502"/>
        <dbReference type="EC" id="2.1.1.193"/>
    </reaction>
</comment>
<dbReference type="EMBL" id="JOKM01000079">
    <property type="protein sequence ID" value="KGB22401.1"/>
    <property type="molecule type" value="Genomic_DNA"/>
</dbReference>
<accession>A0A094ZIW3</accession>
<comment type="function">
    <text evidence="10 12">Specifically methylates the N3 position of the uracil ring of uridine 1498 (m3U1498) in 16S rRNA. Acts on the fully assembled 30S ribosomal subunit.</text>
</comment>
<dbReference type="PATRIC" id="fig|104102.7.peg.2386"/>
<evidence type="ECO:0000259" key="14">
    <source>
        <dbReference type="Pfam" id="PF20260"/>
    </source>
</evidence>
<dbReference type="EC" id="2.1.1.193" evidence="3 12"/>
<evidence type="ECO:0000256" key="6">
    <source>
        <dbReference type="ARBA" id="ARBA00022552"/>
    </source>
</evidence>
<dbReference type="SUPFAM" id="SSF75217">
    <property type="entry name" value="alpha/beta knot"/>
    <property type="match status" value="1"/>
</dbReference>
<evidence type="ECO:0000256" key="10">
    <source>
        <dbReference type="ARBA" id="ARBA00025699"/>
    </source>
</evidence>
<keyword evidence="8 12" id="KW-0808">Transferase</keyword>
<sequence>MGTLPAPLFQPDHQSMSAHAHLPRLYIPADTLPVAAPGASCPLPPAQARYLGTVLRKQAGDSVRIFNGSMGEWLATLAHIRKDKGSLLLAERLRAPPPPPALVLAFALLKRDATDLVLRMGTELGVTSFQPLITERTNTHRVNLDRLTAIATEAAEQCERMDIPHVAEPCLLTTLLGSWPENHRLFAAIERTQDRGLTPNVTFRDARAGDGLLIGPEGGLSDAECQALLARPFVAPVSLGALVLRADTAVASGLALMSDGLRSTQDQSQ</sequence>
<protein>
    <recommendedName>
        <fullName evidence="4 12">Ribosomal RNA small subunit methyltransferase E</fullName>
        <ecNumber evidence="3 12">2.1.1.193</ecNumber>
    </recommendedName>
</protein>
<dbReference type="Pfam" id="PF20260">
    <property type="entry name" value="PUA_4"/>
    <property type="match status" value="1"/>
</dbReference>
<dbReference type="NCBIfam" id="TIGR00046">
    <property type="entry name" value="RsmE family RNA methyltransferase"/>
    <property type="match status" value="1"/>
</dbReference>
<dbReference type="GO" id="GO:0070475">
    <property type="term" value="P:rRNA base methylation"/>
    <property type="evidence" value="ECO:0007669"/>
    <property type="project" value="TreeGrafter"/>
</dbReference>
<dbReference type="CDD" id="cd18084">
    <property type="entry name" value="RsmE-like"/>
    <property type="match status" value="1"/>
</dbReference>
<evidence type="ECO:0000313" key="15">
    <source>
        <dbReference type="EMBL" id="KGB22401.1"/>
    </source>
</evidence>
<evidence type="ECO:0000256" key="12">
    <source>
        <dbReference type="PIRNR" id="PIRNR015601"/>
    </source>
</evidence>
<evidence type="ECO:0000256" key="8">
    <source>
        <dbReference type="ARBA" id="ARBA00022679"/>
    </source>
</evidence>
<name>A0A094ZIW3_9PROT</name>
<evidence type="ECO:0000256" key="11">
    <source>
        <dbReference type="ARBA" id="ARBA00047944"/>
    </source>
</evidence>
<evidence type="ECO:0000313" key="16">
    <source>
        <dbReference type="Proteomes" id="UP000029448"/>
    </source>
</evidence>
<comment type="caution">
    <text evidence="15">The sequence shown here is derived from an EMBL/GenBank/DDBJ whole genome shotgun (WGS) entry which is preliminary data.</text>
</comment>
<dbReference type="GO" id="GO:0070042">
    <property type="term" value="F:rRNA (uridine-N3-)-methyltransferase activity"/>
    <property type="evidence" value="ECO:0007669"/>
    <property type="project" value="TreeGrafter"/>
</dbReference>
<evidence type="ECO:0000256" key="5">
    <source>
        <dbReference type="ARBA" id="ARBA00022490"/>
    </source>
</evidence>
<dbReference type="Pfam" id="PF04452">
    <property type="entry name" value="Methyltrans_RNA"/>
    <property type="match status" value="1"/>
</dbReference>
<dbReference type="STRING" id="104102.AtDm6_2412"/>